<accession>A0A2H4VNH7</accession>
<evidence type="ECO:0000313" key="7">
    <source>
        <dbReference type="Proteomes" id="UP000232631"/>
    </source>
</evidence>
<dbReference type="Gene3D" id="3.40.1190.20">
    <property type="match status" value="1"/>
</dbReference>
<dbReference type="KEGG" id="msub:BK009_02530"/>
<dbReference type="GeneID" id="35125322"/>
<proteinExistence type="inferred from homology"/>
<sequence>MFQKIGSDVISRILDAVGFGALNLDRLYRVNKIAGKDEEAYITELNESCGGSAANTIIGLARLGLATGFLGKVASDREGDLLLENLKKEGVDLDGVIQSHHGRSGTVQGFVDTEGERALYVDPGVNDEITSQEIDLEYLSNTRLIHLTSFVGKTIQIQKELLDSIPSNVTVSTDPGMIYAQKGIKTMKKLLNRTDILLLNQKELELMTPHINQEHEKIKSLLDFGIKVIVVKQGEKGCMVTDGDESYFMEALNVECQDTTGAGDAFNSGFLFGYLRGKSIEKSAIIGNFVASCCVKEPGATSGLPSLSEIISVYSGEIK</sequence>
<keyword evidence="7" id="KW-1185">Reference proteome</keyword>
<dbReference type="InterPro" id="IPR029056">
    <property type="entry name" value="Ribokinase-like"/>
</dbReference>
<dbReference type="Pfam" id="PF00294">
    <property type="entry name" value="PfkB"/>
    <property type="match status" value="1"/>
</dbReference>
<dbReference type="GO" id="GO:0006796">
    <property type="term" value="P:phosphate-containing compound metabolic process"/>
    <property type="evidence" value="ECO:0007669"/>
    <property type="project" value="UniProtKB-ARBA"/>
</dbReference>
<keyword evidence="3 4" id="KW-0418">Kinase</keyword>
<name>A0A2H4VNH7_9EURY</name>
<dbReference type="InterPro" id="IPR002139">
    <property type="entry name" value="Ribo/fructo_kinase"/>
</dbReference>
<dbReference type="RefSeq" id="WP_100908929.1">
    <property type="nucleotide sequence ID" value="NZ_CP017768.1"/>
</dbReference>
<evidence type="ECO:0000256" key="3">
    <source>
        <dbReference type="ARBA" id="ARBA00022777"/>
    </source>
</evidence>
<dbReference type="PRINTS" id="PR00990">
    <property type="entry name" value="RIBOKINASE"/>
</dbReference>
<dbReference type="CDD" id="cd01942">
    <property type="entry name" value="ribokinase_group_A"/>
    <property type="match status" value="1"/>
</dbReference>
<dbReference type="EMBL" id="CP017768">
    <property type="protein sequence ID" value="AUB59648.1"/>
    <property type="molecule type" value="Genomic_DNA"/>
</dbReference>
<organism evidence="6 7">
    <name type="scientific">Methanobacterium subterraneum</name>
    <dbReference type="NCBI Taxonomy" id="59277"/>
    <lineage>
        <taxon>Archaea</taxon>
        <taxon>Methanobacteriati</taxon>
        <taxon>Methanobacteriota</taxon>
        <taxon>Methanomada group</taxon>
        <taxon>Methanobacteria</taxon>
        <taxon>Methanobacteriales</taxon>
        <taxon>Methanobacteriaceae</taxon>
        <taxon>Methanobacterium</taxon>
    </lineage>
</organism>
<dbReference type="PANTHER" id="PTHR10584">
    <property type="entry name" value="SUGAR KINASE"/>
    <property type="match status" value="1"/>
</dbReference>
<dbReference type="InterPro" id="IPR002173">
    <property type="entry name" value="Carboh/pur_kinase_PfkB_CS"/>
</dbReference>
<evidence type="ECO:0000313" key="6">
    <source>
        <dbReference type="EMBL" id="AUB59648.1"/>
    </source>
</evidence>
<comment type="similarity">
    <text evidence="1 4">Belongs to the carbohydrate kinase PfkB family.</text>
</comment>
<dbReference type="GO" id="GO:0016301">
    <property type="term" value="F:kinase activity"/>
    <property type="evidence" value="ECO:0007669"/>
    <property type="project" value="UniProtKB-KW"/>
</dbReference>
<dbReference type="InterPro" id="IPR011611">
    <property type="entry name" value="PfkB_dom"/>
</dbReference>
<protein>
    <submittedName>
        <fullName evidence="6">Ribokinase</fullName>
    </submittedName>
</protein>
<keyword evidence="2 4" id="KW-0808">Transferase</keyword>
<reference evidence="6 7" key="1">
    <citation type="submission" date="2016-10" db="EMBL/GenBank/DDBJ databases">
        <title>Comparative genomics between deep and shallow subseafloor isolates.</title>
        <authorList>
            <person name="Ishii S."/>
            <person name="Miller J.R."/>
            <person name="Sutton G."/>
            <person name="Suzuki S."/>
            <person name="Methe B."/>
            <person name="Inagaki F."/>
            <person name="Imachi H."/>
        </authorList>
    </citation>
    <scope>NUCLEOTIDE SEQUENCE [LARGE SCALE GENOMIC DNA]</scope>
    <source>
        <strain evidence="6 7">A8p</strain>
    </source>
</reference>
<dbReference type="AlphaFoldDB" id="A0A2H4VNH7"/>
<evidence type="ECO:0000256" key="2">
    <source>
        <dbReference type="ARBA" id="ARBA00022679"/>
    </source>
</evidence>
<gene>
    <name evidence="6" type="ORF">BK009_02530</name>
</gene>
<dbReference type="PANTHER" id="PTHR10584:SF166">
    <property type="entry name" value="RIBOKINASE"/>
    <property type="match status" value="1"/>
</dbReference>
<dbReference type="PROSITE" id="PS00584">
    <property type="entry name" value="PFKB_KINASES_2"/>
    <property type="match status" value="1"/>
</dbReference>
<evidence type="ECO:0000259" key="5">
    <source>
        <dbReference type="Pfam" id="PF00294"/>
    </source>
</evidence>
<evidence type="ECO:0000256" key="1">
    <source>
        <dbReference type="ARBA" id="ARBA00010688"/>
    </source>
</evidence>
<evidence type="ECO:0000256" key="4">
    <source>
        <dbReference type="RuleBase" id="RU003704"/>
    </source>
</evidence>
<dbReference type="Proteomes" id="UP000232631">
    <property type="component" value="Chromosome"/>
</dbReference>
<feature type="domain" description="Carbohydrate kinase PfkB" evidence="5">
    <location>
        <begin position="19"/>
        <end position="306"/>
    </location>
</feature>
<dbReference type="SUPFAM" id="SSF53613">
    <property type="entry name" value="Ribokinase-like"/>
    <property type="match status" value="1"/>
</dbReference>